<dbReference type="AlphaFoldDB" id="A0A5J5CME1"/>
<sequence length="86" mass="10286">MGYLLSHRLQDTFYRLCVKNRHGDNFITLSKRKTNQFSLRYEDYNYPCKTINVKNSQPESEREQPKRVPLCVNTSRFHTGEFARDP</sequence>
<dbReference type="Proteomes" id="UP000327493">
    <property type="component" value="Chromosome 21"/>
</dbReference>
<accession>A0A5J5CME1</accession>
<organism evidence="1 2">
    <name type="scientific">Etheostoma spectabile</name>
    <name type="common">orangethroat darter</name>
    <dbReference type="NCBI Taxonomy" id="54343"/>
    <lineage>
        <taxon>Eukaryota</taxon>
        <taxon>Metazoa</taxon>
        <taxon>Chordata</taxon>
        <taxon>Craniata</taxon>
        <taxon>Vertebrata</taxon>
        <taxon>Euteleostomi</taxon>
        <taxon>Actinopterygii</taxon>
        <taxon>Neopterygii</taxon>
        <taxon>Teleostei</taxon>
        <taxon>Neoteleostei</taxon>
        <taxon>Acanthomorphata</taxon>
        <taxon>Eupercaria</taxon>
        <taxon>Perciformes</taxon>
        <taxon>Percoidei</taxon>
        <taxon>Percidae</taxon>
        <taxon>Etheostomatinae</taxon>
        <taxon>Etheostoma</taxon>
    </lineage>
</organism>
<protein>
    <submittedName>
        <fullName evidence="1">Uncharacterized protein</fullName>
    </submittedName>
</protein>
<evidence type="ECO:0000313" key="2">
    <source>
        <dbReference type="Proteomes" id="UP000327493"/>
    </source>
</evidence>
<gene>
    <name evidence="1" type="ORF">FQN60_003071</name>
</gene>
<feature type="non-terminal residue" evidence="1">
    <location>
        <position position="86"/>
    </location>
</feature>
<reference evidence="1 2" key="1">
    <citation type="submission" date="2019-08" db="EMBL/GenBank/DDBJ databases">
        <title>A chromosome-level genome assembly, high-density linkage maps, and genome scans reveal the genomic architecture of hybrid incompatibilities underlying speciation via character displacement in darters (Percidae: Etheostominae).</title>
        <authorList>
            <person name="Moran R.L."/>
            <person name="Catchen J.M."/>
            <person name="Fuller R.C."/>
        </authorList>
    </citation>
    <scope>NUCLEOTIDE SEQUENCE [LARGE SCALE GENOMIC DNA]</scope>
    <source>
        <strain evidence="1">EspeVRDwgs_2016</strain>
        <tissue evidence="1">Muscle</tissue>
    </source>
</reference>
<evidence type="ECO:0000313" key="1">
    <source>
        <dbReference type="EMBL" id="KAA8581490.1"/>
    </source>
</evidence>
<keyword evidence="2" id="KW-1185">Reference proteome</keyword>
<dbReference type="EMBL" id="VOFY01000021">
    <property type="protein sequence ID" value="KAA8581490.1"/>
    <property type="molecule type" value="Genomic_DNA"/>
</dbReference>
<name>A0A5J5CME1_9PERO</name>
<comment type="caution">
    <text evidence="1">The sequence shown here is derived from an EMBL/GenBank/DDBJ whole genome shotgun (WGS) entry which is preliminary data.</text>
</comment>
<proteinExistence type="predicted"/>